<reference evidence="2" key="1">
    <citation type="submission" date="2013-02" db="EMBL/GenBank/DDBJ databases">
        <authorList>
            <person name="Hughes D."/>
        </authorList>
    </citation>
    <scope>NUCLEOTIDE SEQUENCE</scope>
    <source>
        <strain>Durham</strain>
        <strain evidence="2">NC isolate 2 -- Noor lab</strain>
    </source>
</reference>
<dbReference type="EMBL" id="CAQQ02109036">
    <property type="status" value="NOT_ANNOTATED_CDS"/>
    <property type="molecule type" value="Genomic_DNA"/>
</dbReference>
<proteinExistence type="predicted"/>
<evidence type="ECO:0000313" key="2">
    <source>
        <dbReference type="Proteomes" id="UP000015102"/>
    </source>
</evidence>
<sequence>MGLCTLHVTPEKYFNGISLGHAYSIHTCLCLQKWIGSEDCSNARRKMFAPFIFPVFRAAEIYATGTSKAKDYQKYSLQPPYLQWFSFVYNEGYLCDRNCGSVSEDSWLSIFPISEITAKKYTKKSYICNLLSKVLKLYNSELMFHNTLSYAKNFKCFSTEKDVTYYTLPIHDIMDGHSEVFS</sequence>
<protein>
    <submittedName>
        <fullName evidence="1">Uncharacterized protein</fullName>
    </submittedName>
</protein>
<dbReference type="HOGENOM" id="CLU_1483640_0_0_1"/>
<organism evidence="1 2">
    <name type="scientific">Megaselia scalaris</name>
    <name type="common">Humpbacked fly</name>
    <name type="synonym">Phora scalaris</name>
    <dbReference type="NCBI Taxonomy" id="36166"/>
    <lineage>
        <taxon>Eukaryota</taxon>
        <taxon>Metazoa</taxon>
        <taxon>Ecdysozoa</taxon>
        <taxon>Arthropoda</taxon>
        <taxon>Hexapoda</taxon>
        <taxon>Insecta</taxon>
        <taxon>Pterygota</taxon>
        <taxon>Neoptera</taxon>
        <taxon>Endopterygota</taxon>
        <taxon>Diptera</taxon>
        <taxon>Brachycera</taxon>
        <taxon>Muscomorpha</taxon>
        <taxon>Platypezoidea</taxon>
        <taxon>Phoridae</taxon>
        <taxon>Megaseliini</taxon>
        <taxon>Megaselia</taxon>
    </lineage>
</organism>
<dbReference type="Proteomes" id="UP000015102">
    <property type="component" value="Unassembled WGS sequence"/>
</dbReference>
<dbReference type="EMBL" id="CAQQ02109037">
    <property type="status" value="NOT_ANNOTATED_CDS"/>
    <property type="molecule type" value="Genomic_DNA"/>
</dbReference>
<dbReference type="AlphaFoldDB" id="T1GI95"/>
<reference evidence="1" key="2">
    <citation type="submission" date="2015-06" db="UniProtKB">
        <authorList>
            <consortium name="EnsemblMetazoa"/>
        </authorList>
    </citation>
    <scope>IDENTIFICATION</scope>
</reference>
<dbReference type="EnsemblMetazoa" id="MESCA003164-RA">
    <property type="protein sequence ID" value="MESCA003164-PA"/>
    <property type="gene ID" value="MESCA003164"/>
</dbReference>
<keyword evidence="2" id="KW-1185">Reference proteome</keyword>
<name>T1GI95_MEGSC</name>
<accession>T1GI95</accession>
<evidence type="ECO:0000313" key="1">
    <source>
        <dbReference type="EnsemblMetazoa" id="MESCA003164-PA"/>
    </source>
</evidence>